<dbReference type="SUPFAM" id="SSF57850">
    <property type="entry name" value="RING/U-box"/>
    <property type="match status" value="1"/>
</dbReference>
<evidence type="ECO:0000256" key="4">
    <source>
        <dbReference type="ARBA" id="ARBA00009506"/>
    </source>
</evidence>
<evidence type="ECO:0000256" key="18">
    <source>
        <dbReference type="PROSITE-ProRule" id="PRU00175"/>
    </source>
</evidence>
<keyword evidence="15 19" id="KW-0539">Nucleus</keyword>
<feature type="region of interest" description="Disordered" evidence="20">
    <location>
        <begin position="346"/>
        <end position="396"/>
    </location>
</feature>
<evidence type="ECO:0000256" key="11">
    <source>
        <dbReference type="ARBA" id="ARBA00022786"/>
    </source>
</evidence>
<dbReference type="STRING" id="1441469.A0A225AF20"/>
<dbReference type="GO" id="GO:0005634">
    <property type="term" value="C:nucleus"/>
    <property type="evidence" value="ECO:0007669"/>
    <property type="project" value="UniProtKB-SubCell"/>
</dbReference>
<evidence type="ECO:0000256" key="7">
    <source>
        <dbReference type="ARBA" id="ARBA00022679"/>
    </source>
</evidence>
<evidence type="ECO:0000256" key="13">
    <source>
        <dbReference type="ARBA" id="ARBA00023125"/>
    </source>
</evidence>
<dbReference type="GO" id="GO:0008270">
    <property type="term" value="F:zinc ion binding"/>
    <property type="evidence" value="ECO:0007669"/>
    <property type="project" value="UniProtKB-KW"/>
</dbReference>
<dbReference type="SMART" id="SM00513">
    <property type="entry name" value="SAP"/>
    <property type="match status" value="1"/>
</dbReference>
<keyword evidence="24" id="KW-1185">Reference proteome</keyword>
<dbReference type="GO" id="GO:0006513">
    <property type="term" value="P:protein monoubiquitination"/>
    <property type="evidence" value="ECO:0007669"/>
    <property type="project" value="InterPro"/>
</dbReference>
<evidence type="ECO:0000313" key="24">
    <source>
        <dbReference type="Proteomes" id="UP000214365"/>
    </source>
</evidence>
<comment type="subcellular location">
    <subcellularLocation>
        <location evidence="2 19">Nucleus</location>
    </subcellularLocation>
</comment>
<comment type="similarity">
    <text evidence="4 19">Belongs to the RAD18 family.</text>
</comment>
<dbReference type="Proteomes" id="UP000214365">
    <property type="component" value="Unassembled WGS sequence"/>
</dbReference>
<evidence type="ECO:0000256" key="17">
    <source>
        <dbReference type="ARBA" id="ARBA00066140"/>
    </source>
</evidence>
<dbReference type="PANTHER" id="PTHR14134:SF2">
    <property type="entry name" value="E3 UBIQUITIN-PROTEIN LIGASE RAD18"/>
    <property type="match status" value="1"/>
</dbReference>
<evidence type="ECO:0000256" key="14">
    <source>
        <dbReference type="ARBA" id="ARBA00023204"/>
    </source>
</evidence>
<dbReference type="NCBIfam" id="TIGR00599">
    <property type="entry name" value="rad18"/>
    <property type="match status" value="1"/>
</dbReference>
<evidence type="ECO:0000256" key="16">
    <source>
        <dbReference type="ARBA" id="ARBA00054102"/>
    </source>
</evidence>
<dbReference type="PROSITE" id="PS50089">
    <property type="entry name" value="ZF_RING_2"/>
    <property type="match status" value="1"/>
</dbReference>
<evidence type="ECO:0000256" key="8">
    <source>
        <dbReference type="ARBA" id="ARBA00022723"/>
    </source>
</evidence>
<dbReference type="SMART" id="SM00734">
    <property type="entry name" value="ZnF_Rad18"/>
    <property type="match status" value="1"/>
</dbReference>
<dbReference type="PROSITE" id="PS00518">
    <property type="entry name" value="ZF_RING_1"/>
    <property type="match status" value="1"/>
</dbReference>
<keyword evidence="12 19" id="KW-0862">Zinc</keyword>
<dbReference type="InterPro" id="IPR003034">
    <property type="entry name" value="SAP_dom"/>
</dbReference>
<evidence type="ECO:0000256" key="20">
    <source>
        <dbReference type="SAM" id="MobiDB-lite"/>
    </source>
</evidence>
<comment type="catalytic activity">
    <reaction evidence="1 19">
        <text>S-ubiquitinyl-[E2 ubiquitin-conjugating enzyme]-L-cysteine + [acceptor protein]-L-lysine = [E2 ubiquitin-conjugating enzyme]-L-cysteine + N(6)-ubiquitinyl-[acceptor protein]-L-lysine.</text>
        <dbReference type="EC" id="2.3.2.27"/>
    </reaction>
</comment>
<dbReference type="SMART" id="SM00184">
    <property type="entry name" value="RING"/>
    <property type="match status" value="1"/>
</dbReference>
<dbReference type="InterPro" id="IPR006642">
    <property type="entry name" value="Rad18_UBZ4"/>
</dbReference>
<evidence type="ECO:0000256" key="1">
    <source>
        <dbReference type="ARBA" id="ARBA00000900"/>
    </source>
</evidence>
<dbReference type="PROSITE" id="PS50800">
    <property type="entry name" value="SAP"/>
    <property type="match status" value="1"/>
</dbReference>
<organism evidence="23 24">
    <name type="scientific">Talaromyces atroroseus</name>
    <dbReference type="NCBI Taxonomy" id="1441469"/>
    <lineage>
        <taxon>Eukaryota</taxon>
        <taxon>Fungi</taxon>
        <taxon>Dikarya</taxon>
        <taxon>Ascomycota</taxon>
        <taxon>Pezizomycotina</taxon>
        <taxon>Eurotiomycetes</taxon>
        <taxon>Eurotiomycetidae</taxon>
        <taxon>Eurotiales</taxon>
        <taxon>Trichocomaceae</taxon>
        <taxon>Talaromyces</taxon>
        <taxon>Talaromyces sect. Trachyspermi</taxon>
    </lineage>
</organism>
<evidence type="ECO:0000256" key="3">
    <source>
        <dbReference type="ARBA" id="ARBA00004906"/>
    </source>
</evidence>
<dbReference type="PANTHER" id="PTHR14134">
    <property type="entry name" value="E3 UBIQUITIN-PROTEIN LIGASE RAD18"/>
    <property type="match status" value="1"/>
</dbReference>
<dbReference type="GO" id="GO:0061630">
    <property type="term" value="F:ubiquitin protein ligase activity"/>
    <property type="evidence" value="ECO:0007669"/>
    <property type="project" value="UniProtKB-UniRule"/>
</dbReference>
<evidence type="ECO:0000259" key="21">
    <source>
        <dbReference type="PROSITE" id="PS50089"/>
    </source>
</evidence>
<dbReference type="OrthoDB" id="9049620at2759"/>
<evidence type="ECO:0000256" key="15">
    <source>
        <dbReference type="ARBA" id="ARBA00023242"/>
    </source>
</evidence>
<evidence type="ECO:0000313" key="23">
    <source>
        <dbReference type="EMBL" id="OKL57693.1"/>
    </source>
</evidence>
<comment type="caution">
    <text evidence="23">The sequence shown here is derived from an EMBL/GenBank/DDBJ whole genome shotgun (WGS) entry which is preliminary data.</text>
</comment>
<proteinExistence type="inferred from homology"/>
<feature type="region of interest" description="Disordered" evidence="20">
    <location>
        <begin position="109"/>
        <end position="169"/>
    </location>
</feature>
<dbReference type="GO" id="GO:0006281">
    <property type="term" value="P:DNA repair"/>
    <property type="evidence" value="ECO:0007669"/>
    <property type="project" value="UniProtKB-KW"/>
</dbReference>
<dbReference type="GeneID" id="31006727"/>
<evidence type="ECO:0000256" key="10">
    <source>
        <dbReference type="ARBA" id="ARBA00022771"/>
    </source>
</evidence>
<gene>
    <name evidence="23" type="ORF">UA08_06971</name>
</gene>
<dbReference type="GO" id="GO:0003697">
    <property type="term" value="F:single-stranded DNA binding"/>
    <property type="evidence" value="ECO:0007669"/>
    <property type="project" value="UniProtKB-UniRule"/>
</dbReference>
<dbReference type="Pfam" id="PF13923">
    <property type="entry name" value="zf-C3HC4_2"/>
    <property type="match status" value="1"/>
</dbReference>
<keyword evidence="7 19" id="KW-0808">Transferase</keyword>
<comment type="subunit">
    <text evidence="17 19">Interacts with E2 UBC2, forming a complex with ubiquitin ligase activity.</text>
</comment>
<keyword evidence="11 19" id="KW-0833">Ubl conjugation pathway</keyword>
<dbReference type="InterPro" id="IPR013083">
    <property type="entry name" value="Znf_RING/FYVE/PHD"/>
</dbReference>
<dbReference type="InterPro" id="IPR001841">
    <property type="entry name" value="Znf_RING"/>
</dbReference>
<keyword evidence="10 18" id="KW-0863">Zinc-finger</keyword>
<name>A0A225AF20_TALAT</name>
<evidence type="ECO:0000256" key="5">
    <source>
        <dbReference type="ARBA" id="ARBA00012483"/>
    </source>
</evidence>
<keyword evidence="13 19" id="KW-0238">DNA-binding</keyword>
<dbReference type="AlphaFoldDB" id="A0A225AF20"/>
<dbReference type="GO" id="GO:0097505">
    <property type="term" value="C:Rad6-Rad18 complex"/>
    <property type="evidence" value="ECO:0007669"/>
    <property type="project" value="TreeGrafter"/>
</dbReference>
<dbReference type="UniPathway" id="UPA00143"/>
<protein>
    <recommendedName>
        <fullName evidence="6 19">Postreplication repair E3 ubiquitin-protein ligase RAD18</fullName>
        <ecNumber evidence="5 19">2.3.2.27</ecNumber>
    </recommendedName>
    <alternativeName>
        <fullName evidence="19">RING-type E3 ubiquitin transferase RAD18</fullName>
    </alternativeName>
</protein>
<sequence length="423" mass="47579">MDQSFDLPDSTDWLASSLPSVAPLESALRCQICKDFFNNPVITSCSHTFCSLCIRRCLSTEGKCPACRSSDQELKLRRNWAVQEIVESFQNARPHVLALARQTQTATIAEENIDLPQPATKKRRLNEPEEANVPAQQDVRRTRSSQSRQLEHPATPAIPDAVDDSKDEDYVPDDGLVPCPMCNRRMKEQAVFNHLDTCKGPTEERIPQHHSPFIRASPQPFQSLRTRTPAKTPERLPTLNYSLFKENVLRKKMKELGIPDWGPRVLLQRRHTEWMNLWNANCDAKIPKTKEELRRDLDVWERSQGGAAPQFGIPTGPNAVMAKSFDAAAWSANHDDDFKRLIENARKKKENKNAPAQKAPEEARDSYTIQPEINIDGESHMPSTAEGPMEVGEIPGNGPYIPFVVNGDVSHRAEGDSSSYPPT</sequence>
<dbReference type="InterPro" id="IPR004580">
    <property type="entry name" value="Rad18_fungi"/>
</dbReference>
<reference evidence="23 24" key="1">
    <citation type="submission" date="2015-06" db="EMBL/GenBank/DDBJ databases">
        <title>Talaromyces atroroseus IBT 11181 draft genome.</title>
        <authorList>
            <person name="Rasmussen K.B."/>
            <person name="Rasmussen S."/>
            <person name="Petersen B."/>
            <person name="Sicheritz-Ponten T."/>
            <person name="Mortensen U.H."/>
            <person name="Thrane U."/>
        </authorList>
    </citation>
    <scope>NUCLEOTIDE SEQUENCE [LARGE SCALE GENOMIC DNA]</scope>
    <source>
        <strain evidence="23 24">IBT 11181</strain>
    </source>
</reference>
<dbReference type="RefSeq" id="XP_020117814.1">
    <property type="nucleotide sequence ID" value="XM_020262296.1"/>
</dbReference>
<evidence type="ECO:0000259" key="22">
    <source>
        <dbReference type="PROSITE" id="PS50800"/>
    </source>
</evidence>
<comment type="function">
    <text evidence="16 19">E3 RING-finger protein, member of the UBC2/RAD6 epistasis group. Associates to the E2 ubiquitin conjugating enzyme UBC2/RAD6 to form the UBC2-RAD18 ubiquitin ligase complex involved in postreplicative repair (PRR) of damaged DNA.</text>
</comment>
<dbReference type="Gene3D" id="3.30.40.10">
    <property type="entry name" value="Zinc/RING finger domain, C3HC4 (zinc finger)"/>
    <property type="match status" value="1"/>
</dbReference>
<keyword evidence="8 19" id="KW-0479">Metal-binding</keyword>
<dbReference type="GO" id="GO:0006301">
    <property type="term" value="P:DNA damage tolerance"/>
    <property type="evidence" value="ECO:0007669"/>
    <property type="project" value="InterPro"/>
</dbReference>
<evidence type="ECO:0000256" key="19">
    <source>
        <dbReference type="RuleBase" id="RU368093"/>
    </source>
</evidence>
<dbReference type="EMBL" id="LFMY01000011">
    <property type="protein sequence ID" value="OKL57693.1"/>
    <property type="molecule type" value="Genomic_DNA"/>
</dbReference>
<dbReference type="FunFam" id="3.30.40.10:FF:000172">
    <property type="entry name" value="E3 ubiquitin-protein ligase RAD18"/>
    <property type="match status" value="1"/>
</dbReference>
<comment type="pathway">
    <text evidence="3 19">Protein modification; protein ubiquitination.</text>
</comment>
<evidence type="ECO:0000256" key="9">
    <source>
        <dbReference type="ARBA" id="ARBA00022763"/>
    </source>
</evidence>
<keyword evidence="14 19" id="KW-0234">DNA repair</keyword>
<dbReference type="InterPro" id="IPR017907">
    <property type="entry name" value="Znf_RING_CS"/>
</dbReference>
<evidence type="ECO:0000256" key="6">
    <source>
        <dbReference type="ARBA" id="ARBA00015551"/>
    </source>
</evidence>
<dbReference type="EC" id="2.3.2.27" evidence="5 19"/>
<evidence type="ECO:0000256" key="12">
    <source>
        <dbReference type="ARBA" id="ARBA00022833"/>
    </source>
</evidence>
<dbReference type="InterPro" id="IPR039577">
    <property type="entry name" value="Rad18"/>
</dbReference>
<accession>A0A225AF20</accession>
<keyword evidence="9 19" id="KW-0227">DNA damage</keyword>
<feature type="domain" description="RING-type" evidence="21">
    <location>
        <begin position="30"/>
        <end position="68"/>
    </location>
</feature>
<feature type="domain" description="SAP" evidence="22">
    <location>
        <begin position="241"/>
        <end position="275"/>
    </location>
</feature>
<evidence type="ECO:0000256" key="2">
    <source>
        <dbReference type="ARBA" id="ARBA00004123"/>
    </source>
</evidence>